<gene>
    <name evidence="2" type="ORF">SDJN03_09901</name>
</gene>
<organism evidence="2 3">
    <name type="scientific">Cucurbita argyrosperma subsp. sororia</name>
    <dbReference type="NCBI Taxonomy" id="37648"/>
    <lineage>
        <taxon>Eukaryota</taxon>
        <taxon>Viridiplantae</taxon>
        <taxon>Streptophyta</taxon>
        <taxon>Embryophyta</taxon>
        <taxon>Tracheophyta</taxon>
        <taxon>Spermatophyta</taxon>
        <taxon>Magnoliopsida</taxon>
        <taxon>eudicotyledons</taxon>
        <taxon>Gunneridae</taxon>
        <taxon>Pentapetalae</taxon>
        <taxon>rosids</taxon>
        <taxon>fabids</taxon>
        <taxon>Cucurbitales</taxon>
        <taxon>Cucurbitaceae</taxon>
        <taxon>Cucurbiteae</taxon>
        <taxon>Cucurbita</taxon>
    </lineage>
</organism>
<feature type="compositionally biased region" description="Low complexity" evidence="1">
    <location>
        <begin position="151"/>
        <end position="165"/>
    </location>
</feature>
<name>A0AAV6NDT5_9ROSI</name>
<protein>
    <submittedName>
        <fullName evidence="2">Uncharacterized protein</fullName>
    </submittedName>
</protein>
<feature type="region of interest" description="Disordered" evidence="1">
    <location>
        <begin position="151"/>
        <end position="174"/>
    </location>
</feature>
<dbReference type="Proteomes" id="UP000685013">
    <property type="component" value="Chromosome 6"/>
</dbReference>
<evidence type="ECO:0000256" key="1">
    <source>
        <dbReference type="SAM" id="MobiDB-lite"/>
    </source>
</evidence>
<evidence type="ECO:0000313" key="3">
    <source>
        <dbReference type="Proteomes" id="UP000685013"/>
    </source>
</evidence>
<comment type="caution">
    <text evidence="2">The sequence shown here is derived from an EMBL/GenBank/DDBJ whole genome shotgun (WGS) entry which is preliminary data.</text>
</comment>
<dbReference type="EMBL" id="JAGKQH010000006">
    <property type="protein sequence ID" value="KAG6596721.1"/>
    <property type="molecule type" value="Genomic_DNA"/>
</dbReference>
<sequence>MPQANQWGLKKEREVTEYQYRQLASLFPTGKVAPVEPVIRFSCYATLCSVTHSRAYVCFENLTSFTESASEKSILPPKSTRKVAEKGGENWTLLLSLSLAGESPFPLAGKVLDVLQPPPSSALEILTLLPLACSCRFPSIPLRSLWISESDSPSSGSSPLSRMWSASSSFRPCT</sequence>
<keyword evidence="3" id="KW-1185">Reference proteome</keyword>
<evidence type="ECO:0000313" key="2">
    <source>
        <dbReference type="EMBL" id="KAG6596721.1"/>
    </source>
</evidence>
<proteinExistence type="predicted"/>
<dbReference type="AlphaFoldDB" id="A0AAV6NDT5"/>
<accession>A0AAV6NDT5</accession>
<reference evidence="2 3" key="1">
    <citation type="journal article" date="2021" name="Hortic Res">
        <title>The domestication of Cucurbita argyrosperma as revealed by the genome of its wild relative.</title>
        <authorList>
            <person name="Barrera-Redondo J."/>
            <person name="Sanchez-de la Vega G."/>
            <person name="Aguirre-Liguori J.A."/>
            <person name="Castellanos-Morales G."/>
            <person name="Gutierrez-Guerrero Y.T."/>
            <person name="Aguirre-Dugua X."/>
            <person name="Aguirre-Planter E."/>
            <person name="Tenaillon M.I."/>
            <person name="Lira-Saade R."/>
            <person name="Eguiarte L.E."/>
        </authorList>
    </citation>
    <scope>NUCLEOTIDE SEQUENCE [LARGE SCALE GENOMIC DNA]</scope>
    <source>
        <strain evidence="2">JBR-2021</strain>
    </source>
</reference>
<feature type="non-terminal residue" evidence="2">
    <location>
        <position position="1"/>
    </location>
</feature>